<dbReference type="Proteomes" id="UP000257109">
    <property type="component" value="Unassembled WGS sequence"/>
</dbReference>
<protein>
    <recommendedName>
        <fullName evidence="3">Reverse transcriptase/retrotransposon-derived protein RNase H-like domain-containing protein</fullName>
    </recommendedName>
</protein>
<dbReference type="AlphaFoldDB" id="A0A371HCZ7"/>
<evidence type="ECO:0008006" key="3">
    <source>
        <dbReference type="Google" id="ProtNLM"/>
    </source>
</evidence>
<dbReference type="Gene3D" id="3.30.70.270">
    <property type="match status" value="1"/>
</dbReference>
<name>A0A371HCZ7_MUCPR</name>
<evidence type="ECO:0000313" key="1">
    <source>
        <dbReference type="EMBL" id="RDY00627.1"/>
    </source>
</evidence>
<dbReference type="SUPFAM" id="SSF56672">
    <property type="entry name" value="DNA/RNA polymerases"/>
    <property type="match status" value="1"/>
</dbReference>
<organism evidence="1 2">
    <name type="scientific">Mucuna pruriens</name>
    <name type="common">Velvet bean</name>
    <name type="synonym">Dolichos pruriens</name>
    <dbReference type="NCBI Taxonomy" id="157652"/>
    <lineage>
        <taxon>Eukaryota</taxon>
        <taxon>Viridiplantae</taxon>
        <taxon>Streptophyta</taxon>
        <taxon>Embryophyta</taxon>
        <taxon>Tracheophyta</taxon>
        <taxon>Spermatophyta</taxon>
        <taxon>Magnoliopsida</taxon>
        <taxon>eudicotyledons</taxon>
        <taxon>Gunneridae</taxon>
        <taxon>Pentapetalae</taxon>
        <taxon>rosids</taxon>
        <taxon>fabids</taxon>
        <taxon>Fabales</taxon>
        <taxon>Fabaceae</taxon>
        <taxon>Papilionoideae</taxon>
        <taxon>50 kb inversion clade</taxon>
        <taxon>NPAAA clade</taxon>
        <taxon>indigoferoid/millettioid clade</taxon>
        <taxon>Phaseoleae</taxon>
        <taxon>Mucuna</taxon>
    </lineage>
</organism>
<comment type="caution">
    <text evidence="1">The sequence shown here is derived from an EMBL/GenBank/DDBJ whole genome shotgun (WGS) entry which is preliminary data.</text>
</comment>
<accession>A0A371HCZ7</accession>
<evidence type="ECO:0000313" key="2">
    <source>
        <dbReference type="Proteomes" id="UP000257109"/>
    </source>
</evidence>
<dbReference type="InterPro" id="IPR043128">
    <property type="entry name" value="Rev_trsase/Diguanyl_cyclase"/>
</dbReference>
<proteinExistence type="predicted"/>
<keyword evidence="2" id="KW-1185">Reference proteome</keyword>
<dbReference type="EMBL" id="QJKJ01002947">
    <property type="protein sequence ID" value="RDY00627.1"/>
    <property type="molecule type" value="Genomic_DNA"/>
</dbReference>
<gene>
    <name evidence="1" type="ORF">CR513_16165</name>
</gene>
<reference evidence="1" key="1">
    <citation type="submission" date="2018-05" db="EMBL/GenBank/DDBJ databases">
        <title>Draft genome of Mucuna pruriens seed.</title>
        <authorList>
            <person name="Nnadi N.E."/>
            <person name="Vos R."/>
            <person name="Hasami M.H."/>
            <person name="Devisetty U.K."/>
            <person name="Aguiy J.C."/>
        </authorList>
    </citation>
    <scope>NUCLEOTIDE SEQUENCE [LARGE SCALE GENOMIC DNA]</scope>
    <source>
        <strain evidence="1">JCA_2017</strain>
    </source>
</reference>
<dbReference type="OrthoDB" id="1433759at2759"/>
<dbReference type="InterPro" id="IPR043502">
    <property type="entry name" value="DNA/RNA_pol_sf"/>
</dbReference>
<feature type="non-terminal residue" evidence="1">
    <location>
        <position position="1"/>
    </location>
</feature>
<sequence>MGLAHFQSQLVEKANPIFQILRKADRFKWTDDYEVAFQELKMMLAFPLILVKRIEGQKRVRTKSIRLEEDV</sequence>